<evidence type="ECO:0000313" key="2">
    <source>
        <dbReference type="EMBL" id="BCB84790.1"/>
    </source>
</evidence>
<dbReference type="AlphaFoldDB" id="A0A6F8YFE6"/>
<dbReference type="Proteomes" id="UP000503011">
    <property type="component" value="Chromosome"/>
</dbReference>
<reference evidence="2 3" key="2">
    <citation type="submission" date="2020-03" db="EMBL/GenBank/DDBJ databases">
        <authorList>
            <person name="Ichikawa N."/>
            <person name="Kimura A."/>
            <person name="Kitahashi Y."/>
            <person name="Uohara A."/>
        </authorList>
    </citation>
    <scope>NUCLEOTIDE SEQUENCE [LARGE SCALE GENOMIC DNA]</scope>
    <source>
        <strain evidence="2 3">NBRC 105367</strain>
    </source>
</reference>
<gene>
    <name evidence="2" type="ORF">Psuf_021030</name>
</gene>
<evidence type="ECO:0000256" key="1">
    <source>
        <dbReference type="SAM" id="MobiDB-lite"/>
    </source>
</evidence>
<reference evidence="2 3" key="1">
    <citation type="submission" date="2020-03" db="EMBL/GenBank/DDBJ databases">
        <title>Whole genome shotgun sequence of Phytohabitans suffuscus NBRC 105367.</title>
        <authorList>
            <person name="Komaki H."/>
            <person name="Tamura T."/>
        </authorList>
    </citation>
    <scope>NUCLEOTIDE SEQUENCE [LARGE SCALE GENOMIC DNA]</scope>
    <source>
        <strain evidence="2 3">NBRC 105367</strain>
    </source>
</reference>
<dbReference type="RefSeq" id="WP_232074677.1">
    <property type="nucleotide sequence ID" value="NZ_AP022871.1"/>
</dbReference>
<keyword evidence="3" id="KW-1185">Reference proteome</keyword>
<proteinExistence type="predicted"/>
<dbReference type="KEGG" id="psuu:Psuf_021030"/>
<name>A0A6F8YFE6_9ACTN</name>
<evidence type="ECO:0000313" key="3">
    <source>
        <dbReference type="Proteomes" id="UP000503011"/>
    </source>
</evidence>
<dbReference type="EMBL" id="AP022871">
    <property type="protein sequence ID" value="BCB84790.1"/>
    <property type="molecule type" value="Genomic_DNA"/>
</dbReference>
<sequence>MLADLGYLGTAAITGTRKPRTGELGDIRRACNQTINRRWQSVQPQNAARASRAAGVSWPWPMA</sequence>
<protein>
    <submittedName>
        <fullName evidence="2">Uncharacterized protein</fullName>
    </submittedName>
</protein>
<feature type="region of interest" description="Disordered" evidence="1">
    <location>
        <begin position="42"/>
        <end position="63"/>
    </location>
</feature>
<organism evidence="2 3">
    <name type="scientific">Phytohabitans suffuscus</name>
    <dbReference type="NCBI Taxonomy" id="624315"/>
    <lineage>
        <taxon>Bacteria</taxon>
        <taxon>Bacillati</taxon>
        <taxon>Actinomycetota</taxon>
        <taxon>Actinomycetes</taxon>
        <taxon>Micromonosporales</taxon>
        <taxon>Micromonosporaceae</taxon>
    </lineage>
</organism>
<accession>A0A6F8YFE6</accession>